<feature type="compositionally biased region" description="Basic and acidic residues" evidence="1">
    <location>
        <begin position="79"/>
        <end position="89"/>
    </location>
</feature>
<gene>
    <name evidence="2" type="ORF">ACFPIH_44120</name>
</gene>
<organism evidence="2 3">
    <name type="scientific">Streptomyces vulcanius</name>
    <dbReference type="NCBI Taxonomy" id="1441876"/>
    <lineage>
        <taxon>Bacteria</taxon>
        <taxon>Bacillati</taxon>
        <taxon>Actinomycetota</taxon>
        <taxon>Actinomycetes</taxon>
        <taxon>Kitasatosporales</taxon>
        <taxon>Streptomycetaceae</taxon>
        <taxon>Streptomyces</taxon>
    </lineage>
</organism>
<protein>
    <submittedName>
        <fullName evidence="2">HEAT repeat domain-containing protein</fullName>
    </submittedName>
</protein>
<comment type="caution">
    <text evidence="2">The sequence shown here is derived from an EMBL/GenBank/DDBJ whole genome shotgun (WGS) entry which is preliminary data.</text>
</comment>
<sequence>MDANAAALIAQAGQFDAGDRAEAACGLATAVTGREDDPAVGALIRLTQDAAPDVRDQATFAPGTPAPTDGPAVRAAPRARLDDSDPDTREEAVRGLALRRDPRAVPLLTELLAADSAHLHTFRAAAVLADPALLPALERYEPADPGVAEALEACAPGRRERRDRAAATLLEEVYRLLPDTDAAVSAHRMEATPVLTLTAGDTPLTWNVDRLLVRADGDAPAAAALVAQDVAEVAPARV</sequence>
<dbReference type="Proteomes" id="UP001595839">
    <property type="component" value="Unassembled WGS sequence"/>
</dbReference>
<reference evidence="3" key="1">
    <citation type="journal article" date="2019" name="Int. J. Syst. Evol. Microbiol.">
        <title>The Global Catalogue of Microorganisms (GCM) 10K type strain sequencing project: providing services to taxonomists for standard genome sequencing and annotation.</title>
        <authorList>
            <consortium name="The Broad Institute Genomics Platform"/>
            <consortium name="The Broad Institute Genome Sequencing Center for Infectious Disease"/>
            <person name="Wu L."/>
            <person name="Ma J."/>
        </authorList>
    </citation>
    <scope>NUCLEOTIDE SEQUENCE [LARGE SCALE GENOMIC DNA]</scope>
    <source>
        <strain evidence="3">CGMCC 4.7177</strain>
    </source>
</reference>
<feature type="region of interest" description="Disordered" evidence="1">
    <location>
        <begin position="56"/>
        <end position="89"/>
    </location>
</feature>
<accession>A0ABV9B3R7</accession>
<name>A0ABV9B3R7_9ACTN</name>
<dbReference type="InterPro" id="IPR011989">
    <property type="entry name" value="ARM-like"/>
</dbReference>
<evidence type="ECO:0000313" key="3">
    <source>
        <dbReference type="Proteomes" id="UP001595839"/>
    </source>
</evidence>
<dbReference type="SUPFAM" id="SSF48371">
    <property type="entry name" value="ARM repeat"/>
    <property type="match status" value="1"/>
</dbReference>
<dbReference type="RefSeq" id="WP_381184522.1">
    <property type="nucleotide sequence ID" value="NZ_JBHSFK010000042.1"/>
</dbReference>
<proteinExistence type="predicted"/>
<dbReference type="EMBL" id="JBHSFK010000042">
    <property type="protein sequence ID" value="MFC4506355.1"/>
    <property type="molecule type" value="Genomic_DNA"/>
</dbReference>
<dbReference type="Pfam" id="PF13646">
    <property type="entry name" value="HEAT_2"/>
    <property type="match status" value="1"/>
</dbReference>
<evidence type="ECO:0000313" key="2">
    <source>
        <dbReference type="EMBL" id="MFC4506355.1"/>
    </source>
</evidence>
<evidence type="ECO:0000256" key="1">
    <source>
        <dbReference type="SAM" id="MobiDB-lite"/>
    </source>
</evidence>
<feature type="compositionally biased region" description="Low complexity" evidence="1">
    <location>
        <begin position="58"/>
        <end position="72"/>
    </location>
</feature>
<dbReference type="InterPro" id="IPR016024">
    <property type="entry name" value="ARM-type_fold"/>
</dbReference>
<dbReference type="Gene3D" id="1.25.10.10">
    <property type="entry name" value="Leucine-rich Repeat Variant"/>
    <property type="match status" value="1"/>
</dbReference>
<keyword evidence="3" id="KW-1185">Reference proteome</keyword>